<evidence type="ECO:0000313" key="2">
    <source>
        <dbReference type="EMBL" id="ETN81013.1"/>
    </source>
</evidence>
<dbReference type="KEGG" id="nai:NECAME_17950"/>
<gene>
    <name evidence="2" type="ORF">NECAME_17950</name>
</gene>
<dbReference type="Pfam" id="PF03432">
    <property type="entry name" value="Relaxase"/>
    <property type="match status" value="1"/>
</dbReference>
<evidence type="ECO:0000313" key="3">
    <source>
        <dbReference type="Proteomes" id="UP000053676"/>
    </source>
</evidence>
<organism evidence="2 3">
    <name type="scientific">Necator americanus</name>
    <name type="common">Human hookworm</name>
    <dbReference type="NCBI Taxonomy" id="51031"/>
    <lineage>
        <taxon>Eukaryota</taxon>
        <taxon>Metazoa</taxon>
        <taxon>Ecdysozoa</taxon>
        <taxon>Nematoda</taxon>
        <taxon>Chromadorea</taxon>
        <taxon>Rhabditida</taxon>
        <taxon>Rhabditina</taxon>
        <taxon>Rhabditomorpha</taxon>
        <taxon>Strongyloidea</taxon>
        <taxon>Ancylostomatidae</taxon>
        <taxon>Bunostominae</taxon>
        <taxon>Necator</taxon>
    </lineage>
</organism>
<proteinExistence type="predicted"/>
<dbReference type="EMBL" id="KI658874">
    <property type="protein sequence ID" value="ETN81013.1"/>
    <property type="molecule type" value="Genomic_DNA"/>
</dbReference>
<feature type="non-terminal residue" evidence="2">
    <location>
        <position position="161"/>
    </location>
</feature>
<protein>
    <submittedName>
        <fullName evidence="2">Relaxase/mobilization nuclease domain protein</fullName>
    </submittedName>
</protein>
<keyword evidence="3" id="KW-1185">Reference proteome</keyword>
<dbReference type="Proteomes" id="UP000053676">
    <property type="component" value="Unassembled WGS sequence"/>
</dbReference>
<name>W2TGP8_NECAM</name>
<reference evidence="3" key="1">
    <citation type="journal article" date="2014" name="Nat. Genet.">
        <title>Genome of the human hookworm Necator americanus.</title>
        <authorList>
            <person name="Tang Y.T."/>
            <person name="Gao X."/>
            <person name="Rosa B.A."/>
            <person name="Abubucker S."/>
            <person name="Hallsworth-Pepin K."/>
            <person name="Martin J."/>
            <person name="Tyagi R."/>
            <person name="Heizer E."/>
            <person name="Zhang X."/>
            <person name="Bhonagiri-Palsikar V."/>
            <person name="Minx P."/>
            <person name="Warren W.C."/>
            <person name="Wang Q."/>
            <person name="Zhan B."/>
            <person name="Hotez P.J."/>
            <person name="Sternberg P.W."/>
            <person name="Dougall A."/>
            <person name="Gaze S.T."/>
            <person name="Mulvenna J."/>
            <person name="Sotillo J."/>
            <person name="Ranganathan S."/>
            <person name="Rabelo E.M."/>
            <person name="Wilson R.K."/>
            <person name="Felgner P.L."/>
            <person name="Bethony J."/>
            <person name="Hawdon J.M."/>
            <person name="Gasser R.B."/>
            <person name="Loukas A."/>
            <person name="Mitreva M."/>
        </authorList>
    </citation>
    <scope>NUCLEOTIDE SEQUENCE [LARGE SCALE GENOMIC DNA]</scope>
</reference>
<evidence type="ECO:0000259" key="1">
    <source>
        <dbReference type="Pfam" id="PF03432"/>
    </source>
</evidence>
<feature type="domain" description="MobA/VirD2-like nuclease" evidence="1">
    <location>
        <begin position="2"/>
        <end position="106"/>
    </location>
</feature>
<dbReference type="InterPro" id="IPR005094">
    <property type="entry name" value="Endonuclease_MobA/VirD2"/>
</dbReference>
<sequence>MTADFNRGRKLNPALGRAVWHTSISFNPDDAPRLTNEKMLAVAHDYVAGMGLDKTQYAIIRHHDKEHPHFHIIANRVANDGQAVSDSHNYKRSEHLLKQLSQKHELTPVQGKRPEHIHEEQLTGSDKTKYEIYQAAYRALDGCTSARQFADRLREQGITYQ</sequence>
<dbReference type="AlphaFoldDB" id="W2TGP8"/>
<accession>W2TGP8</accession>